<evidence type="ECO:0000256" key="4">
    <source>
        <dbReference type="ARBA" id="ARBA00022741"/>
    </source>
</evidence>
<dbReference type="InterPro" id="IPR008271">
    <property type="entry name" value="Ser/Thr_kinase_AS"/>
</dbReference>
<feature type="domain" description="Protein kinase" evidence="9">
    <location>
        <begin position="15"/>
        <end position="267"/>
    </location>
</feature>
<proteinExistence type="inferred from homology"/>
<feature type="compositionally biased region" description="Basic and acidic residues" evidence="8">
    <location>
        <begin position="425"/>
        <end position="436"/>
    </location>
</feature>
<dbReference type="InterPro" id="IPR011009">
    <property type="entry name" value="Kinase-like_dom_sf"/>
</dbReference>
<keyword evidence="4 7" id="KW-0547">Nucleotide-binding</keyword>
<protein>
    <recommendedName>
        <fullName evidence="9">Protein kinase domain-containing protein</fullName>
    </recommendedName>
</protein>
<keyword evidence="2" id="KW-0723">Serine/threonine-protein kinase</keyword>
<evidence type="ECO:0000256" key="2">
    <source>
        <dbReference type="ARBA" id="ARBA00022527"/>
    </source>
</evidence>
<dbReference type="SMART" id="SM00220">
    <property type="entry name" value="S_TKc"/>
    <property type="match status" value="1"/>
</dbReference>
<evidence type="ECO:0000256" key="3">
    <source>
        <dbReference type="ARBA" id="ARBA00022679"/>
    </source>
</evidence>
<dbReference type="InterPro" id="IPR000719">
    <property type="entry name" value="Prot_kinase_dom"/>
</dbReference>
<dbReference type="InterPro" id="IPR017441">
    <property type="entry name" value="Protein_kinase_ATP_BS"/>
</dbReference>
<dbReference type="AlphaFoldDB" id="A0AAV6WVV0"/>
<comment type="caution">
    <text evidence="10">The sequence shown here is derived from an EMBL/GenBank/DDBJ whole genome shotgun (WGS) entry which is preliminary data.</text>
</comment>
<gene>
    <name evidence="10" type="ORF">BUALT_Bualt12G0010900</name>
</gene>
<feature type="region of interest" description="Disordered" evidence="8">
    <location>
        <begin position="727"/>
        <end position="767"/>
    </location>
</feature>
<dbReference type="GO" id="GO:0055028">
    <property type="term" value="C:cortical microtubule"/>
    <property type="evidence" value="ECO:0007669"/>
    <property type="project" value="TreeGrafter"/>
</dbReference>
<keyword evidence="6 7" id="KW-0067">ATP-binding</keyword>
<evidence type="ECO:0000313" key="11">
    <source>
        <dbReference type="Proteomes" id="UP000826271"/>
    </source>
</evidence>
<organism evidence="10 11">
    <name type="scientific">Buddleja alternifolia</name>
    <dbReference type="NCBI Taxonomy" id="168488"/>
    <lineage>
        <taxon>Eukaryota</taxon>
        <taxon>Viridiplantae</taxon>
        <taxon>Streptophyta</taxon>
        <taxon>Embryophyta</taxon>
        <taxon>Tracheophyta</taxon>
        <taxon>Spermatophyta</taxon>
        <taxon>Magnoliopsida</taxon>
        <taxon>eudicotyledons</taxon>
        <taxon>Gunneridae</taxon>
        <taxon>Pentapetalae</taxon>
        <taxon>asterids</taxon>
        <taxon>lamiids</taxon>
        <taxon>Lamiales</taxon>
        <taxon>Scrophulariaceae</taxon>
        <taxon>Buddlejeae</taxon>
        <taxon>Buddleja</taxon>
    </lineage>
</organism>
<dbReference type="GO" id="GO:0005524">
    <property type="term" value="F:ATP binding"/>
    <property type="evidence" value="ECO:0007669"/>
    <property type="project" value="UniProtKB-UniRule"/>
</dbReference>
<feature type="region of interest" description="Disordered" evidence="8">
    <location>
        <begin position="351"/>
        <end position="393"/>
    </location>
</feature>
<dbReference type="FunFam" id="3.30.200.20:FF:000097">
    <property type="entry name" value="Probable serine/threonine-protein kinase nek1"/>
    <property type="match status" value="1"/>
</dbReference>
<dbReference type="PANTHER" id="PTHR43671:SF63">
    <property type="entry name" value="SERINE_THREONINE-PROTEIN KINASE NEK6 ISOFORM X1"/>
    <property type="match status" value="1"/>
</dbReference>
<evidence type="ECO:0000313" key="10">
    <source>
        <dbReference type="EMBL" id="KAG8371899.1"/>
    </source>
</evidence>
<feature type="compositionally biased region" description="Basic and acidic residues" evidence="8">
    <location>
        <begin position="478"/>
        <end position="489"/>
    </location>
</feature>
<feature type="region of interest" description="Disordered" evidence="8">
    <location>
        <begin position="651"/>
        <end position="683"/>
    </location>
</feature>
<keyword evidence="5" id="KW-0418">Kinase</keyword>
<feature type="compositionally biased region" description="Basic and acidic residues" evidence="8">
    <location>
        <begin position="563"/>
        <end position="580"/>
    </location>
</feature>
<dbReference type="InterPro" id="IPR050660">
    <property type="entry name" value="NEK_Ser/Thr_kinase"/>
</dbReference>
<name>A0AAV6WVV0_9LAMI</name>
<reference evidence="10" key="1">
    <citation type="submission" date="2019-10" db="EMBL/GenBank/DDBJ databases">
        <authorList>
            <person name="Zhang R."/>
            <person name="Pan Y."/>
            <person name="Wang J."/>
            <person name="Ma R."/>
            <person name="Yu S."/>
        </authorList>
    </citation>
    <scope>NUCLEOTIDE SEQUENCE</scope>
    <source>
        <strain evidence="10">LA-IB0</strain>
        <tissue evidence="10">Leaf</tissue>
    </source>
</reference>
<feature type="compositionally biased region" description="Basic and acidic residues" evidence="8">
    <location>
        <begin position="363"/>
        <end position="378"/>
    </location>
</feature>
<feature type="region of interest" description="Disordered" evidence="8">
    <location>
        <begin position="472"/>
        <end position="508"/>
    </location>
</feature>
<dbReference type="PROSITE" id="PS00107">
    <property type="entry name" value="PROTEIN_KINASE_ATP"/>
    <property type="match status" value="1"/>
</dbReference>
<dbReference type="PANTHER" id="PTHR43671">
    <property type="entry name" value="SERINE/THREONINE-PROTEIN KINASE NEK"/>
    <property type="match status" value="1"/>
</dbReference>
<dbReference type="Gene3D" id="3.30.200.20">
    <property type="entry name" value="Phosphorylase Kinase, domain 1"/>
    <property type="match status" value="1"/>
</dbReference>
<dbReference type="EMBL" id="WHWC01000012">
    <property type="protein sequence ID" value="KAG8371899.1"/>
    <property type="molecule type" value="Genomic_DNA"/>
</dbReference>
<feature type="region of interest" description="Disordered" evidence="8">
    <location>
        <begin position="557"/>
        <end position="598"/>
    </location>
</feature>
<dbReference type="GO" id="GO:0007017">
    <property type="term" value="P:microtubule-based process"/>
    <property type="evidence" value="ECO:0007669"/>
    <property type="project" value="TreeGrafter"/>
</dbReference>
<dbReference type="CDD" id="cd08215">
    <property type="entry name" value="STKc_Nek"/>
    <property type="match status" value="1"/>
</dbReference>
<dbReference type="PROSITE" id="PS50011">
    <property type="entry name" value="PROTEIN_KINASE_DOM"/>
    <property type="match status" value="1"/>
</dbReference>
<evidence type="ECO:0000256" key="7">
    <source>
        <dbReference type="PROSITE-ProRule" id="PRU10141"/>
    </source>
</evidence>
<evidence type="ECO:0000256" key="8">
    <source>
        <dbReference type="SAM" id="MobiDB-lite"/>
    </source>
</evidence>
<comment type="similarity">
    <text evidence="1">Belongs to the protein kinase superfamily. NEK Ser/Thr protein kinase family. NIMA subfamily.</text>
</comment>
<keyword evidence="11" id="KW-1185">Reference proteome</keyword>
<dbReference type="SUPFAM" id="SSF56112">
    <property type="entry name" value="Protein kinase-like (PK-like)"/>
    <property type="match status" value="1"/>
</dbReference>
<evidence type="ECO:0000256" key="5">
    <source>
        <dbReference type="ARBA" id="ARBA00022777"/>
    </source>
</evidence>
<feature type="region of interest" description="Disordered" evidence="8">
    <location>
        <begin position="406"/>
        <end position="436"/>
    </location>
</feature>
<dbReference type="PROSITE" id="PS00108">
    <property type="entry name" value="PROTEIN_KINASE_ST"/>
    <property type="match status" value="1"/>
</dbReference>
<evidence type="ECO:0000256" key="1">
    <source>
        <dbReference type="ARBA" id="ARBA00010886"/>
    </source>
</evidence>
<sequence length="886" mass="99264">MEAENGDSKSKMEDYAVIEQIGRGAFGAAFLVLHKNENKKYVLKKIRISKQAEKFKRIAYQEMDLIAKLHHPYIVEYKDAWVDKGSCICIVTNYCEGGDVSEMIRKARGAYFPEEKLCKWLTQLLLAIDYLHSNRVLHRDLKLSNIFITKENDIRLGDFGLAKLLNEEGLASSVVGTPNYMCPELLADIPYGYKSDIWSLGCCMFEIAAHQQAFRAPVGLINKINRSLISPLPIVYSSTLKQIIKSMLRKSPEHRPTAAELLRHPHLQPFLLRCHNPSPIFLPVKSPSPNNNSKDKTRKPSPRSSRGGKAYIEREVIIKQRELLPLFDESNDTLYPNLLDDDPLVEDELETKRVDPTSYSGKISHDSEDSKRGDKNCETTHCNGDDQENVDSSSIKENIYTVETSILPSNSLSEEQEEYSPEPAKNSEDIDGKRDTIMDSEPICNTIVTEETETKVVGPNTVCNDKVMSLNESTPLTKDTEKPEFELEPRSYSSVEESSGELPEVPLDDIPTEKAESYAYNDMVKIKEGNTIVTEETETKVVGLNKVCNDKVMSLDESTPLTKDTEKPEFELEPRNHSSVEESSGELPEVPLDDIPTENAEGCAYKDMVKIKEGSTIVTEETETQVVGLNTVCNDKVMSLDEIAPLTKDTEKPEFELEPRSYSSVEESSGELPEVPLDDIPTENAEGCAYKDMVKIKEGSTIVTEETETKVVGLNTVCNDKVMSLDESTPLTKDTEKPEFELEPRSYSSVEENSGELPEVPLDDIPTENAESCAYNDMVKIKEDPLTFIAETKKEEIQITGEASIDDPLLNTSAAIDNGEWEKPGLQRADALESLLELCARLLKQDKFDELSRVLKPFGEDGVSSRETAIWLTNSLMNSHKFAKES</sequence>
<evidence type="ECO:0000256" key="6">
    <source>
        <dbReference type="ARBA" id="ARBA00022840"/>
    </source>
</evidence>
<feature type="binding site" evidence="7">
    <location>
        <position position="44"/>
    </location>
    <ligand>
        <name>ATP</name>
        <dbReference type="ChEBI" id="CHEBI:30616"/>
    </ligand>
</feature>
<dbReference type="Proteomes" id="UP000826271">
    <property type="component" value="Unassembled WGS sequence"/>
</dbReference>
<dbReference type="Gene3D" id="1.10.510.10">
    <property type="entry name" value="Transferase(Phosphotransferase) domain 1"/>
    <property type="match status" value="1"/>
</dbReference>
<keyword evidence="3" id="KW-0808">Transferase</keyword>
<feature type="region of interest" description="Disordered" evidence="8">
    <location>
        <begin position="282"/>
        <end position="312"/>
    </location>
</feature>
<feature type="compositionally biased region" description="Basic and acidic residues" evidence="8">
    <location>
        <begin position="733"/>
        <end position="744"/>
    </location>
</feature>
<evidence type="ECO:0000259" key="9">
    <source>
        <dbReference type="PROSITE" id="PS50011"/>
    </source>
</evidence>
<accession>A0AAV6WVV0</accession>
<dbReference type="GO" id="GO:0004674">
    <property type="term" value="F:protein serine/threonine kinase activity"/>
    <property type="evidence" value="ECO:0007669"/>
    <property type="project" value="UniProtKB-KW"/>
</dbReference>
<dbReference type="Pfam" id="PF00069">
    <property type="entry name" value="Pkinase"/>
    <property type="match status" value="1"/>
</dbReference>